<dbReference type="EMBL" id="UOFG01000109">
    <property type="protein sequence ID" value="VAW60114.1"/>
    <property type="molecule type" value="Genomic_DNA"/>
</dbReference>
<reference evidence="1" key="1">
    <citation type="submission" date="2018-06" db="EMBL/GenBank/DDBJ databases">
        <authorList>
            <person name="Zhirakovskaya E."/>
        </authorList>
    </citation>
    <scope>NUCLEOTIDE SEQUENCE</scope>
</reference>
<proteinExistence type="predicted"/>
<accession>A0A3B0XVB2</accession>
<sequence>MLPEDNILFSIDLMGTLLEFELPGRTLEDSDFLRGPPVDLRPYVNTLARTEYRYTPPNNRGSCEFFESGWYFYTKKWWEKKNQGMLKLLVSLETPRTDELDIFPDLFIENQLKEWLSIYYRDRQLIKNRTSFSSAESRDIEITFHNEKDAPVISPEDVPLNKWPEEISGMPCYFIYLNPGIIEFNLPISHRDVLQFRFQLRYLLDDIKIKQQLNPLALNFSQKLIKTVSISLSDRETERKNTKPVIPSIKADI</sequence>
<evidence type="ECO:0000313" key="1">
    <source>
        <dbReference type="EMBL" id="VAW60114.1"/>
    </source>
</evidence>
<organism evidence="1">
    <name type="scientific">hydrothermal vent metagenome</name>
    <dbReference type="NCBI Taxonomy" id="652676"/>
    <lineage>
        <taxon>unclassified sequences</taxon>
        <taxon>metagenomes</taxon>
        <taxon>ecological metagenomes</taxon>
    </lineage>
</organism>
<protein>
    <submittedName>
        <fullName evidence="1">Uncharacterized protein</fullName>
    </submittedName>
</protein>
<gene>
    <name evidence="1" type="ORF">MNBD_GAMMA11-1015</name>
</gene>
<name>A0A3B0XVB2_9ZZZZ</name>
<dbReference type="AlphaFoldDB" id="A0A3B0XVB2"/>